<comment type="caution">
    <text evidence="2">The sequence shown here is derived from an EMBL/GenBank/DDBJ whole genome shotgun (WGS) entry which is preliminary data.</text>
</comment>
<feature type="transmembrane region" description="Helical" evidence="1">
    <location>
        <begin position="16"/>
        <end position="36"/>
    </location>
</feature>
<dbReference type="Proteomes" id="UP000266677">
    <property type="component" value="Unassembled WGS sequence"/>
</dbReference>
<dbReference type="EMBL" id="QZFU01000018">
    <property type="protein sequence ID" value="RJO75590.1"/>
    <property type="molecule type" value="Genomic_DNA"/>
</dbReference>
<reference evidence="2 3" key="1">
    <citation type="submission" date="2018-09" db="EMBL/GenBank/DDBJ databases">
        <title>YIM PH21274 draft genome.</title>
        <authorList>
            <person name="Miao C."/>
        </authorList>
    </citation>
    <scope>NUCLEOTIDE SEQUENCE [LARGE SCALE GENOMIC DNA]</scope>
    <source>
        <strain evidence="2 3">YIM PH 21724</strain>
    </source>
</reference>
<keyword evidence="1" id="KW-1133">Transmembrane helix</keyword>
<feature type="transmembrane region" description="Helical" evidence="1">
    <location>
        <begin position="98"/>
        <end position="115"/>
    </location>
</feature>
<evidence type="ECO:0000313" key="3">
    <source>
        <dbReference type="Proteomes" id="UP000266677"/>
    </source>
</evidence>
<dbReference type="RefSeq" id="WP_120041121.1">
    <property type="nucleotide sequence ID" value="NZ_QZFU01000018.1"/>
</dbReference>
<organism evidence="2 3">
    <name type="scientific">Nocardia panacis</name>
    <dbReference type="NCBI Taxonomy" id="2340916"/>
    <lineage>
        <taxon>Bacteria</taxon>
        <taxon>Bacillati</taxon>
        <taxon>Actinomycetota</taxon>
        <taxon>Actinomycetes</taxon>
        <taxon>Mycobacteriales</taxon>
        <taxon>Nocardiaceae</taxon>
        <taxon>Nocardia</taxon>
    </lineage>
</organism>
<feature type="transmembrane region" description="Helical" evidence="1">
    <location>
        <begin position="48"/>
        <end position="68"/>
    </location>
</feature>
<protein>
    <submittedName>
        <fullName evidence="2">Uncharacterized protein</fullName>
    </submittedName>
</protein>
<evidence type="ECO:0000256" key="1">
    <source>
        <dbReference type="SAM" id="Phobius"/>
    </source>
</evidence>
<keyword evidence="1" id="KW-0472">Membrane</keyword>
<feature type="transmembrane region" description="Helical" evidence="1">
    <location>
        <begin position="121"/>
        <end position="142"/>
    </location>
</feature>
<evidence type="ECO:0000313" key="2">
    <source>
        <dbReference type="EMBL" id="RJO75590.1"/>
    </source>
</evidence>
<dbReference type="OrthoDB" id="4764158at2"/>
<dbReference type="AlphaFoldDB" id="A0A3A4KR54"/>
<gene>
    <name evidence="2" type="ORF">D5S18_14255</name>
</gene>
<accession>A0A3A4KR54</accession>
<name>A0A3A4KR54_9NOCA</name>
<keyword evidence="3" id="KW-1185">Reference proteome</keyword>
<keyword evidence="1" id="KW-0812">Transmembrane</keyword>
<sequence>MRTRYGLRHLRPARRTVFFESVAALVLAIITMPFAYPRLGDPPQWVQLLGLAFLLGSLTISIRTWRVVMVGSLAPRRTAHPTSAEQRLRQHIGDERRFRLAAVMYPVTILLLFPLPPEWRWFWFCLTLLGAVLGAVALVRMVRTELRIPK</sequence>
<proteinExistence type="predicted"/>